<comment type="caution">
    <text evidence="1">The sequence shown here is derived from an EMBL/GenBank/DDBJ whole genome shotgun (WGS) entry which is preliminary data.</text>
</comment>
<keyword evidence="2" id="KW-1185">Reference proteome</keyword>
<dbReference type="AlphaFoldDB" id="A0AAD5V8P4"/>
<evidence type="ECO:0000313" key="1">
    <source>
        <dbReference type="EMBL" id="KAJ3489250.1"/>
    </source>
</evidence>
<dbReference type="Proteomes" id="UP001212997">
    <property type="component" value="Unassembled WGS sequence"/>
</dbReference>
<organism evidence="1 2">
    <name type="scientific">Meripilus lineatus</name>
    <dbReference type="NCBI Taxonomy" id="2056292"/>
    <lineage>
        <taxon>Eukaryota</taxon>
        <taxon>Fungi</taxon>
        <taxon>Dikarya</taxon>
        <taxon>Basidiomycota</taxon>
        <taxon>Agaricomycotina</taxon>
        <taxon>Agaricomycetes</taxon>
        <taxon>Polyporales</taxon>
        <taxon>Meripilaceae</taxon>
        <taxon>Meripilus</taxon>
    </lineage>
</organism>
<evidence type="ECO:0000313" key="2">
    <source>
        <dbReference type="Proteomes" id="UP001212997"/>
    </source>
</evidence>
<name>A0AAD5V8P4_9APHY</name>
<sequence>MADITVSFKIQNWTSQTVNPRKNGPAYYVLDDGIAVDNKPPKAVPSSSFGDGGTYSHKSPEITVAVAYSIPGGTHYAVFFYQNNGSSAPVVKTLFYPSRDFKLDSEFLQYVSDAYAFGAKAQHGFYLGSSYFVYKLVANDTGSGSVEFTIDGGVST</sequence>
<gene>
    <name evidence="1" type="ORF">NLI96_g2247</name>
</gene>
<accession>A0AAD5V8P4</accession>
<protein>
    <submittedName>
        <fullName evidence="1">Uncharacterized protein</fullName>
    </submittedName>
</protein>
<proteinExistence type="predicted"/>
<dbReference type="EMBL" id="JANAWD010000049">
    <property type="protein sequence ID" value="KAJ3489250.1"/>
    <property type="molecule type" value="Genomic_DNA"/>
</dbReference>
<reference evidence="1" key="1">
    <citation type="submission" date="2022-07" db="EMBL/GenBank/DDBJ databases">
        <title>Genome Sequence of Physisporinus lineatus.</title>
        <authorList>
            <person name="Buettner E."/>
        </authorList>
    </citation>
    <scope>NUCLEOTIDE SEQUENCE</scope>
    <source>
        <strain evidence="1">VT162</strain>
    </source>
</reference>